<dbReference type="InterPro" id="IPR000589">
    <property type="entry name" value="Ribosomal_uS15"/>
</dbReference>
<evidence type="ECO:0000256" key="3">
    <source>
        <dbReference type="ARBA" id="ARBA00022946"/>
    </source>
</evidence>
<dbReference type="PANTHER" id="PTHR46685">
    <property type="entry name" value="28S RIBOSOMAL PROTEIN S15, MITOCHONDRIAL"/>
    <property type="match status" value="1"/>
</dbReference>
<keyword evidence="10" id="KW-1185">Reference proteome</keyword>
<comment type="similarity">
    <text evidence="2">Belongs to the universal ribosomal protein uS15 family.</text>
</comment>
<keyword evidence="6" id="KW-0687">Ribonucleoprotein</keyword>
<keyword evidence="5" id="KW-0496">Mitochondrion</keyword>
<dbReference type="InterPro" id="IPR009068">
    <property type="entry name" value="uS15_NS1_RNA-bd_sf"/>
</dbReference>
<accession>A0A1I7Z9W8</accession>
<feature type="coiled-coil region" evidence="9">
    <location>
        <begin position="344"/>
        <end position="386"/>
    </location>
</feature>
<keyword evidence="4" id="KW-0689">Ribosomal protein</keyword>
<evidence type="ECO:0000256" key="7">
    <source>
        <dbReference type="ARBA" id="ARBA00035249"/>
    </source>
</evidence>
<evidence type="ECO:0000256" key="5">
    <source>
        <dbReference type="ARBA" id="ARBA00023128"/>
    </source>
</evidence>
<evidence type="ECO:0000256" key="9">
    <source>
        <dbReference type="SAM" id="Coils"/>
    </source>
</evidence>
<evidence type="ECO:0000256" key="4">
    <source>
        <dbReference type="ARBA" id="ARBA00022980"/>
    </source>
</evidence>
<dbReference type="WBParaSite" id="L893_g2428.t1">
    <property type="protein sequence ID" value="L893_g2428.t1"/>
    <property type="gene ID" value="L893_g2428"/>
</dbReference>
<evidence type="ECO:0000256" key="8">
    <source>
        <dbReference type="ARBA" id="ARBA00035528"/>
    </source>
</evidence>
<dbReference type="GO" id="GO:0005763">
    <property type="term" value="C:mitochondrial small ribosomal subunit"/>
    <property type="evidence" value="ECO:0007669"/>
    <property type="project" value="TreeGrafter"/>
</dbReference>
<dbReference type="PANTHER" id="PTHR46685:SF1">
    <property type="entry name" value="SMALL RIBOSOMAL SUBUNIT PROTEIN US15M"/>
    <property type="match status" value="1"/>
</dbReference>
<proteinExistence type="inferred from homology"/>
<keyword evidence="3" id="KW-0809">Transit peptide</keyword>
<dbReference type="GO" id="GO:0032543">
    <property type="term" value="P:mitochondrial translation"/>
    <property type="evidence" value="ECO:0007669"/>
    <property type="project" value="TreeGrafter"/>
</dbReference>
<dbReference type="GO" id="GO:0003735">
    <property type="term" value="F:structural constituent of ribosome"/>
    <property type="evidence" value="ECO:0007669"/>
    <property type="project" value="InterPro"/>
</dbReference>
<protein>
    <recommendedName>
        <fullName evidence="7">Small ribosomal subunit protein uS15m</fullName>
    </recommendedName>
    <alternativeName>
        <fullName evidence="8">28S ribosomal protein S15, mitochondrial</fullName>
    </alternativeName>
</protein>
<evidence type="ECO:0000313" key="10">
    <source>
        <dbReference type="Proteomes" id="UP000095287"/>
    </source>
</evidence>
<evidence type="ECO:0000256" key="6">
    <source>
        <dbReference type="ARBA" id="ARBA00023274"/>
    </source>
</evidence>
<organism evidence="10 11">
    <name type="scientific">Steinernema glaseri</name>
    <dbReference type="NCBI Taxonomy" id="37863"/>
    <lineage>
        <taxon>Eukaryota</taxon>
        <taxon>Metazoa</taxon>
        <taxon>Ecdysozoa</taxon>
        <taxon>Nematoda</taxon>
        <taxon>Chromadorea</taxon>
        <taxon>Rhabditida</taxon>
        <taxon>Tylenchina</taxon>
        <taxon>Panagrolaimomorpha</taxon>
        <taxon>Strongyloidoidea</taxon>
        <taxon>Steinernematidae</taxon>
        <taxon>Steinernema</taxon>
    </lineage>
</organism>
<dbReference type="GO" id="GO:0003723">
    <property type="term" value="F:RNA binding"/>
    <property type="evidence" value="ECO:0007669"/>
    <property type="project" value="TreeGrafter"/>
</dbReference>
<dbReference type="Gene3D" id="1.10.287.10">
    <property type="entry name" value="S15/NS1, RNA-binding"/>
    <property type="match status" value="1"/>
</dbReference>
<evidence type="ECO:0000256" key="1">
    <source>
        <dbReference type="ARBA" id="ARBA00004173"/>
    </source>
</evidence>
<reference evidence="11" key="1">
    <citation type="submission" date="2016-11" db="UniProtKB">
        <authorList>
            <consortium name="WormBaseParasite"/>
        </authorList>
    </citation>
    <scope>IDENTIFICATION</scope>
</reference>
<dbReference type="InterPro" id="IPR052137">
    <property type="entry name" value="uS15_ribosomal"/>
</dbReference>
<dbReference type="AlphaFoldDB" id="A0A1I7Z9W8"/>
<dbReference type="SUPFAM" id="SSF47060">
    <property type="entry name" value="S15/NS1 RNA-binding domain"/>
    <property type="match status" value="1"/>
</dbReference>
<dbReference type="SMART" id="SM01387">
    <property type="entry name" value="Ribosomal_S15"/>
    <property type="match status" value="1"/>
</dbReference>
<dbReference type="Proteomes" id="UP000095287">
    <property type="component" value="Unplaced"/>
</dbReference>
<evidence type="ECO:0000256" key="2">
    <source>
        <dbReference type="ARBA" id="ARBA00008434"/>
    </source>
</evidence>
<evidence type="ECO:0000313" key="11">
    <source>
        <dbReference type="WBParaSite" id="L893_g2428.t1"/>
    </source>
</evidence>
<name>A0A1I7Z9W8_9BILA</name>
<dbReference type="Pfam" id="PF00312">
    <property type="entry name" value="Ribosomal_S15"/>
    <property type="match status" value="1"/>
</dbReference>
<comment type="subcellular location">
    <subcellularLocation>
        <location evidence="1">Mitochondrion</location>
    </subcellularLocation>
</comment>
<keyword evidence="9" id="KW-0175">Coiled coil</keyword>
<sequence length="435" mass="50398">MIPQLCGSTLLNCEFELEELKFRETASGGRRFCSILKKLLLRYLNAIHLMHAVATVIFFCETMERRDVFEFYGSEFKPSMNKLITAVTADFGVALALQQRAAIHTTAELSRARRQFFNIHKKVSEPEKQDPEFFEKQAAKLPLDDHYIDALQKLYTDKIGSERELNVKADDSLVGRTGTPASTPQDYGLPEIDVKAPRRAYAHVDELANAPESVKRIFSIEYGLRRDLSDAWKQELIQSVNKHKYDDNSLQMRIAWTTALIRHWSVLVDEIAKKTPKKPTWLTHRLWLMVDYRRKLLRQLREQDMEAFEEVIKTLKIAYHIPVEQVGPKTRKAWSEQQLRVRVDAEKERRLKALHEELKKDRDQKMKALDDKLEKLAKEEQAIKDRLAVIMELEGKATKNVVGLYQPHLVENLSEVTMHSVLFGHQKPTLTAAHT</sequence>